<keyword evidence="2" id="KW-0614">Plasmid</keyword>
<dbReference type="eggNOG" id="ENOG503309Z">
    <property type="taxonomic scope" value="Bacteria"/>
</dbReference>
<evidence type="ECO:0000313" key="2">
    <source>
        <dbReference type="EMBL" id="ACE94904.1"/>
    </source>
</evidence>
<dbReference type="HOGENOM" id="CLU_1377180_0_0_5"/>
<dbReference type="InterPro" id="IPR012433">
    <property type="entry name" value="Imm11"/>
</dbReference>
<dbReference type="AlphaFoldDB" id="B3Q3P4"/>
<protein>
    <submittedName>
        <fullName evidence="2">Hypothetical conserved protein</fullName>
    </submittedName>
</protein>
<evidence type="ECO:0000313" key="3">
    <source>
        <dbReference type="Proteomes" id="UP000008817"/>
    </source>
</evidence>
<reference evidence="2 3" key="1">
    <citation type="submission" date="2008-04" db="EMBL/GenBank/DDBJ databases">
        <title>Genome diversity and DNA divergence of Rhizobium etli.</title>
        <authorList>
            <person name="Gonzalez V."/>
            <person name="Acosta J.L."/>
            <person name="Santamaria R.I."/>
            <person name="Bustos P."/>
            <person name="Hernandez-Gonzalez I.L."/>
            <person name="Fernandez J.L."/>
            <person name="Diaz R."/>
            <person name="Flores M."/>
            <person name="Mora J."/>
            <person name="Palacios R."/>
            <person name="Davila G."/>
        </authorList>
    </citation>
    <scope>NUCLEOTIDE SEQUENCE [LARGE SCALE GENOMIC DNA]</scope>
    <source>
        <strain evidence="3">CIAT 652</strain>
        <plasmid evidence="3">Plasmid pC</plasmid>
    </source>
</reference>
<evidence type="ECO:0000259" key="1">
    <source>
        <dbReference type="Pfam" id="PF07791"/>
    </source>
</evidence>
<organism evidence="2 3">
    <name type="scientific">Rhizobium etli (strain CIAT 652)</name>
    <dbReference type="NCBI Taxonomy" id="491916"/>
    <lineage>
        <taxon>Bacteria</taxon>
        <taxon>Pseudomonadati</taxon>
        <taxon>Pseudomonadota</taxon>
        <taxon>Alphaproteobacteria</taxon>
        <taxon>Hyphomicrobiales</taxon>
        <taxon>Rhizobiaceae</taxon>
        <taxon>Rhizobium/Agrobacterium group</taxon>
        <taxon>Rhizobium</taxon>
    </lineage>
</organism>
<dbReference type="KEGG" id="rec:RHECIAT_PC0000833"/>
<dbReference type="Pfam" id="PF07791">
    <property type="entry name" value="Imm11"/>
    <property type="match status" value="1"/>
</dbReference>
<proteinExistence type="predicted"/>
<sequence length="211" mass="23597">MALKPKKSVVYSVVTTRSDRGSGWELVNRDRLQAGGGIRPTVPWPDGPLVLPRGPWNMPKYLEPPHFVFKHRLGHGPHDFDIRDGFFLISPQMKELFDELAPGDCEYTRCITSYGNGDAGPELWLCSVVKAFRDAVDLEISSNVTVSGYGLYLFPNFRKIDLAFKSAVIGSAHLFRLAEKASSLFCDDEFKIRCRAKEITGISFEKIGALN</sequence>
<geneLocation type="plasmid" evidence="2 3">
    <name>pC</name>
</geneLocation>
<name>B3Q3P4_RHIE6</name>
<dbReference type="EMBL" id="CP001077">
    <property type="protein sequence ID" value="ACE94904.1"/>
    <property type="molecule type" value="Genomic_DNA"/>
</dbReference>
<gene>
    <name evidence="2" type="ordered locus">RHECIAT_PC0000833</name>
</gene>
<accession>B3Q3P4</accession>
<dbReference type="Proteomes" id="UP000008817">
    <property type="component" value="Plasmid pC"/>
</dbReference>
<feature type="domain" description="Immunity MXAN-0049 protein" evidence="1">
    <location>
        <begin position="51"/>
        <end position="208"/>
    </location>
</feature>